<keyword evidence="7" id="KW-0282">Flagellum</keyword>
<dbReference type="GO" id="GO:0005198">
    <property type="term" value="F:structural molecule activity"/>
    <property type="evidence" value="ECO:0007669"/>
    <property type="project" value="InterPro"/>
</dbReference>
<keyword evidence="7" id="KW-0969">Cilium</keyword>
<sequence length="419" mass="44149">MRISTQTLYAQGVTSMLDQQAAFSKVSEQLATGKRVVNPSDDPSAASQAVTISQSQAVNEQFSDSRATARNNLSIEESALNQVTDTITRVQSLIVQAGNGTLSDSDRDALATELEGSREVLLGLANSTDGNGNYLFGGMSGDTAPFGEDGTYRGDDEQRQQRVDSSRLMEVNHTGSQIFGGVASGNQQLARQTSESESSLPITFKGPEVVDTAARVDGAAYSVSIDAAGVTISGTDADGNDLSVLDGEGNPLPSPMAFSDGMTLAFNGLSMTLSGDEQQVAEAQTSGKATQLVVEEGEASADLFANLDGLITALSTPIESEADQAAFNNAISTASRQFSNSLDNVLTVRADVGTKLNELDSLDIIGDDRELNYASTRSDLIDLDYNEAISDYSLTQVGLQASQQAFSDISGMSLFDYLR</sequence>
<dbReference type="Proteomes" id="UP001170481">
    <property type="component" value="Unassembled WGS sequence"/>
</dbReference>
<comment type="caution">
    <text evidence="7">The sequence shown here is derived from an EMBL/GenBank/DDBJ whole genome shotgun (WGS) entry which is preliminary data.</text>
</comment>
<evidence type="ECO:0000313" key="8">
    <source>
        <dbReference type="Proteomes" id="UP001170481"/>
    </source>
</evidence>
<dbReference type="NCBIfam" id="TIGR02550">
    <property type="entry name" value="flagell_flgL"/>
    <property type="match status" value="1"/>
</dbReference>
<dbReference type="SUPFAM" id="SSF64518">
    <property type="entry name" value="Phase 1 flagellin"/>
    <property type="match status" value="1"/>
</dbReference>
<dbReference type="PANTHER" id="PTHR42792">
    <property type="entry name" value="FLAGELLIN"/>
    <property type="match status" value="1"/>
</dbReference>
<evidence type="ECO:0000256" key="4">
    <source>
        <dbReference type="ARBA" id="ARBA00022525"/>
    </source>
</evidence>
<name>A0AAP4TW34_9GAMM</name>
<proteinExistence type="inferred from homology"/>
<gene>
    <name evidence="7" type="primary">flgL</name>
    <name evidence="7" type="ORF">Q4535_00585</name>
</gene>
<feature type="domain" description="Flagellin N-terminal" evidence="6">
    <location>
        <begin position="3"/>
        <end position="138"/>
    </location>
</feature>
<reference evidence="7" key="1">
    <citation type="submission" date="2023-07" db="EMBL/GenBank/DDBJ databases">
        <title>Genome content predicts the carbon catabolic preferences of heterotrophic bacteria.</title>
        <authorList>
            <person name="Gralka M."/>
        </authorList>
    </citation>
    <scope>NUCLEOTIDE SEQUENCE</scope>
    <source>
        <strain evidence="7">C2R13</strain>
    </source>
</reference>
<keyword evidence="7" id="KW-0966">Cell projection</keyword>
<evidence type="ECO:0000256" key="3">
    <source>
        <dbReference type="ARBA" id="ARBA00005709"/>
    </source>
</evidence>
<evidence type="ECO:0000259" key="6">
    <source>
        <dbReference type="Pfam" id="PF00669"/>
    </source>
</evidence>
<dbReference type="PANTHER" id="PTHR42792:SF1">
    <property type="entry name" value="FLAGELLAR HOOK-ASSOCIATED PROTEIN 3"/>
    <property type="match status" value="1"/>
</dbReference>
<dbReference type="InterPro" id="IPR001029">
    <property type="entry name" value="Flagellin_N"/>
</dbReference>
<evidence type="ECO:0000256" key="5">
    <source>
        <dbReference type="ARBA" id="ARBA00023143"/>
    </source>
</evidence>
<dbReference type="Gene3D" id="1.20.1330.10">
    <property type="entry name" value="f41 fragment of flagellin, N-terminal domain"/>
    <property type="match status" value="1"/>
</dbReference>
<dbReference type="GO" id="GO:0009424">
    <property type="term" value="C:bacterial-type flagellum hook"/>
    <property type="evidence" value="ECO:0007669"/>
    <property type="project" value="InterPro"/>
</dbReference>
<comment type="subcellular location">
    <subcellularLocation>
        <location evidence="1">Bacterial flagellum</location>
    </subcellularLocation>
    <subcellularLocation>
        <location evidence="2">Secreted</location>
    </subcellularLocation>
</comment>
<keyword evidence="4" id="KW-0964">Secreted</keyword>
<organism evidence="7 8">
    <name type="scientific">Cobetia amphilecti</name>
    <dbReference type="NCBI Taxonomy" id="1055104"/>
    <lineage>
        <taxon>Bacteria</taxon>
        <taxon>Pseudomonadati</taxon>
        <taxon>Pseudomonadota</taxon>
        <taxon>Gammaproteobacteria</taxon>
        <taxon>Oceanospirillales</taxon>
        <taxon>Halomonadaceae</taxon>
        <taxon>Cobetia</taxon>
    </lineage>
</organism>
<evidence type="ECO:0000256" key="2">
    <source>
        <dbReference type="ARBA" id="ARBA00004613"/>
    </source>
</evidence>
<keyword evidence="5" id="KW-0975">Bacterial flagellum</keyword>
<dbReference type="InterPro" id="IPR001492">
    <property type="entry name" value="Flagellin"/>
</dbReference>
<dbReference type="InterPro" id="IPR013384">
    <property type="entry name" value="Flagell_FlgL"/>
</dbReference>
<evidence type="ECO:0000256" key="1">
    <source>
        <dbReference type="ARBA" id="ARBA00004365"/>
    </source>
</evidence>
<dbReference type="EMBL" id="JAUORK010000001">
    <property type="protein sequence ID" value="MDO6670602.1"/>
    <property type="molecule type" value="Genomic_DNA"/>
</dbReference>
<protein>
    <submittedName>
        <fullName evidence="7">Flagellar hook-associated protein FlgL</fullName>
    </submittedName>
</protein>
<dbReference type="AlphaFoldDB" id="A0AAP4TW34"/>
<dbReference type="Pfam" id="PF00669">
    <property type="entry name" value="Flagellin_N"/>
    <property type="match status" value="1"/>
</dbReference>
<dbReference type="GO" id="GO:0071973">
    <property type="term" value="P:bacterial-type flagellum-dependent cell motility"/>
    <property type="evidence" value="ECO:0007669"/>
    <property type="project" value="InterPro"/>
</dbReference>
<dbReference type="GO" id="GO:0005576">
    <property type="term" value="C:extracellular region"/>
    <property type="evidence" value="ECO:0007669"/>
    <property type="project" value="UniProtKB-SubCell"/>
</dbReference>
<accession>A0AAP4TW34</accession>
<comment type="similarity">
    <text evidence="3">Belongs to the bacterial flagellin family.</text>
</comment>
<evidence type="ECO:0000313" key="7">
    <source>
        <dbReference type="EMBL" id="MDO6670602.1"/>
    </source>
</evidence>
<dbReference type="RefSeq" id="WP_303592447.1">
    <property type="nucleotide sequence ID" value="NZ_JAUORK010000001.1"/>
</dbReference>